<evidence type="ECO:0000256" key="5">
    <source>
        <dbReference type="ARBA" id="ARBA00023008"/>
    </source>
</evidence>
<comment type="similarity">
    <text evidence="1">Belongs to the multicopper oxidase family.</text>
</comment>
<keyword evidence="5" id="KW-0186">Copper</keyword>
<dbReference type="GO" id="GO:0005507">
    <property type="term" value="F:copper ion binding"/>
    <property type="evidence" value="ECO:0007669"/>
    <property type="project" value="InterPro"/>
</dbReference>
<dbReference type="InterPro" id="IPR011707">
    <property type="entry name" value="Cu-oxidase-like_N"/>
</dbReference>
<keyword evidence="3" id="KW-0677">Repeat</keyword>
<feature type="domain" description="Plastocyanin-like" evidence="8">
    <location>
        <begin position="496"/>
        <end position="624"/>
    </location>
</feature>
<evidence type="ECO:0000313" key="11">
    <source>
        <dbReference type="Proteomes" id="UP000616885"/>
    </source>
</evidence>
<dbReference type="PANTHER" id="PTHR11709:SF71">
    <property type="entry name" value="OXIDOREDUCTASE TPCJ"/>
    <property type="match status" value="1"/>
</dbReference>
<dbReference type="InterPro" id="IPR045087">
    <property type="entry name" value="Cu-oxidase_fam"/>
</dbReference>
<evidence type="ECO:0000256" key="4">
    <source>
        <dbReference type="ARBA" id="ARBA00023002"/>
    </source>
</evidence>
<dbReference type="Proteomes" id="UP000616885">
    <property type="component" value="Unassembled WGS sequence"/>
</dbReference>
<dbReference type="Pfam" id="PF00394">
    <property type="entry name" value="Cu-oxidase"/>
    <property type="match status" value="1"/>
</dbReference>
<dbReference type="CDD" id="cd13880">
    <property type="entry name" value="CuRO_2_MaLCC_like"/>
    <property type="match status" value="1"/>
</dbReference>
<evidence type="ECO:0000256" key="1">
    <source>
        <dbReference type="ARBA" id="ARBA00010609"/>
    </source>
</evidence>
<evidence type="ECO:0000256" key="3">
    <source>
        <dbReference type="ARBA" id="ARBA00022737"/>
    </source>
</evidence>
<accession>A0A8H7KC11</accession>
<keyword evidence="4" id="KW-0560">Oxidoreductase</keyword>
<dbReference type="InterPro" id="IPR001117">
    <property type="entry name" value="Cu-oxidase_2nd"/>
</dbReference>
<dbReference type="SUPFAM" id="SSF49503">
    <property type="entry name" value="Cupredoxins"/>
    <property type="match status" value="3"/>
</dbReference>
<evidence type="ECO:0000256" key="6">
    <source>
        <dbReference type="ARBA" id="ARBA00023180"/>
    </source>
</evidence>
<dbReference type="InterPro" id="IPR008972">
    <property type="entry name" value="Cupredoxin"/>
</dbReference>
<dbReference type="Pfam" id="PF07731">
    <property type="entry name" value="Cu-oxidase_2"/>
    <property type="match status" value="1"/>
</dbReference>
<sequence>MTEGQVLGFYIPRGLDAVSLNEENTVVIAISRPHLTGKGDNLKTGRIRVFVLESANARRPISADTSKVAARSDQKPMDTTFEVIIAVCSFQSKFHTFLFQLPDNFYHIWSCERKAIPENPSGRYCEHTATSRNCWGEYDVDTDYSEVFPDTGVIREYWLTAQNVTLAPDGYERPMLVFNRTFPGPTIEADWGDTLVIHVKNDMQHNHDGVPGVTQCPIAPGDSMTYRLRLTQYGTGWYHSHLGPQMGDGLYGALVIRGPHTADYDVDLGPVFLTDWFHGGTFAEFERSGKYGGFPLRTNSIAENGLINGTNTYDCSGSSDPKCKGGGKRNLITFEPGKKYLLRLIDSQIDSGFSFSIDGHKVKVIAMDYVPIKPYLTDSVAIGSGQRYDVIVEADQNVGNYWMRAIYQSCAGQDNKNKDNIRGIVRYEGAEEADPTTTNLPNVVTRCDDEPGESLVPQVPMDVGASEKEQALLLGFFYEISTVFHWTLNTRPLTIDWQKPTNKYIQENDTEAIYPVEYNVYDVPYKDKWTYWVIQETVLLFNVYHPFHLHGHDFHVLAQGKGIHNPVTVKLNLKNPPRRDTANMPGNGYLVIAFKTDNPGTWLFHCHIAWHASQNLALQFVERESEIAEVISVDYDNLDERCKKWGEYMPNAPYHQEDSGI</sequence>
<dbReference type="EMBL" id="JADCTT010000014">
    <property type="protein sequence ID" value="KAF9744436.1"/>
    <property type="molecule type" value="Genomic_DNA"/>
</dbReference>
<evidence type="ECO:0000256" key="2">
    <source>
        <dbReference type="ARBA" id="ARBA00022723"/>
    </source>
</evidence>
<keyword evidence="6" id="KW-0325">Glycoprotein</keyword>
<dbReference type="PANTHER" id="PTHR11709">
    <property type="entry name" value="MULTI-COPPER OXIDASE"/>
    <property type="match status" value="1"/>
</dbReference>
<dbReference type="Gene3D" id="2.60.40.420">
    <property type="entry name" value="Cupredoxins - blue copper proteins"/>
    <property type="match status" value="3"/>
</dbReference>
<dbReference type="GO" id="GO:0016491">
    <property type="term" value="F:oxidoreductase activity"/>
    <property type="evidence" value="ECO:0007669"/>
    <property type="project" value="UniProtKB-KW"/>
</dbReference>
<evidence type="ECO:0000259" key="9">
    <source>
        <dbReference type="Pfam" id="PF07732"/>
    </source>
</evidence>
<dbReference type="CDD" id="cd13901">
    <property type="entry name" value="CuRO_3_MaLCC_like"/>
    <property type="match status" value="1"/>
</dbReference>
<name>A0A8H7KC11_BIOOC</name>
<dbReference type="FunFam" id="2.60.40.420:FF:000046">
    <property type="entry name" value="Multicopper oxidase"/>
    <property type="match status" value="1"/>
</dbReference>
<feature type="domain" description="Plastocyanin-like" evidence="7">
    <location>
        <begin position="270"/>
        <end position="430"/>
    </location>
</feature>
<comment type="caution">
    <text evidence="10">The sequence shown here is derived from an EMBL/GenBank/DDBJ whole genome shotgun (WGS) entry which is preliminary data.</text>
</comment>
<evidence type="ECO:0000313" key="10">
    <source>
        <dbReference type="EMBL" id="KAF9744436.1"/>
    </source>
</evidence>
<evidence type="ECO:0000259" key="7">
    <source>
        <dbReference type="Pfam" id="PF00394"/>
    </source>
</evidence>
<gene>
    <name evidence="10" type="ORF">IM811_005217</name>
</gene>
<protein>
    <submittedName>
        <fullName evidence="10">Uncharacterized protein</fullName>
    </submittedName>
</protein>
<keyword evidence="2" id="KW-0479">Metal-binding</keyword>
<dbReference type="Pfam" id="PF07732">
    <property type="entry name" value="Cu-oxidase_3"/>
    <property type="match status" value="1"/>
</dbReference>
<organism evidence="10 11">
    <name type="scientific">Bionectria ochroleuca</name>
    <name type="common">Gliocladium roseum</name>
    <dbReference type="NCBI Taxonomy" id="29856"/>
    <lineage>
        <taxon>Eukaryota</taxon>
        <taxon>Fungi</taxon>
        <taxon>Dikarya</taxon>
        <taxon>Ascomycota</taxon>
        <taxon>Pezizomycotina</taxon>
        <taxon>Sordariomycetes</taxon>
        <taxon>Hypocreomycetidae</taxon>
        <taxon>Hypocreales</taxon>
        <taxon>Bionectriaceae</taxon>
        <taxon>Clonostachys</taxon>
    </lineage>
</organism>
<dbReference type="InterPro" id="IPR011706">
    <property type="entry name" value="Cu-oxidase_C"/>
</dbReference>
<dbReference type="FunFam" id="2.60.40.420:FF:000038">
    <property type="entry name" value="Extracellular dihydrogeodin oxidase/laccase"/>
    <property type="match status" value="1"/>
</dbReference>
<dbReference type="AlphaFoldDB" id="A0A8H7KC11"/>
<reference evidence="10" key="1">
    <citation type="submission" date="2020-10" db="EMBL/GenBank/DDBJ databases">
        <title>High-Quality Genome Resource of Clonostachys rosea strain S41 by Oxford Nanopore Long-Read Sequencing.</title>
        <authorList>
            <person name="Wang H."/>
        </authorList>
    </citation>
    <scope>NUCLEOTIDE SEQUENCE</scope>
    <source>
        <strain evidence="10">S41</strain>
    </source>
</reference>
<proteinExistence type="inferred from homology"/>
<feature type="domain" description="Plastocyanin-like" evidence="9">
    <location>
        <begin position="162"/>
        <end position="259"/>
    </location>
</feature>
<evidence type="ECO:0000259" key="8">
    <source>
        <dbReference type="Pfam" id="PF07731"/>
    </source>
</evidence>